<reference evidence="2" key="1">
    <citation type="journal article" date="2015" name="Nature">
        <title>Complex archaea that bridge the gap between prokaryotes and eukaryotes.</title>
        <authorList>
            <person name="Spang A."/>
            <person name="Saw J.H."/>
            <person name="Jorgensen S.L."/>
            <person name="Zaremba-Niedzwiedzka K."/>
            <person name="Martijn J."/>
            <person name="Lind A.E."/>
            <person name="van Eijk R."/>
            <person name="Schleper C."/>
            <person name="Guy L."/>
            <person name="Ettema T.J."/>
        </authorList>
    </citation>
    <scope>NUCLEOTIDE SEQUENCE</scope>
</reference>
<feature type="transmembrane region" description="Helical" evidence="1">
    <location>
        <begin position="60"/>
        <end position="78"/>
    </location>
</feature>
<accession>A0A0F9N5G0</accession>
<evidence type="ECO:0000313" key="2">
    <source>
        <dbReference type="EMBL" id="KKM76722.1"/>
    </source>
</evidence>
<sequence>MNGKVEWKIVQKHVHAARDMTGIRRRKNKMTKQNGWWEAITLSLLGIATFVGAWNNHLLLTTTGIIGIIWILHLNLSNEIDELKRKKK</sequence>
<organism evidence="2">
    <name type="scientific">marine sediment metagenome</name>
    <dbReference type="NCBI Taxonomy" id="412755"/>
    <lineage>
        <taxon>unclassified sequences</taxon>
        <taxon>metagenomes</taxon>
        <taxon>ecological metagenomes</taxon>
    </lineage>
</organism>
<comment type="caution">
    <text evidence="2">The sequence shown here is derived from an EMBL/GenBank/DDBJ whole genome shotgun (WGS) entry which is preliminary data.</text>
</comment>
<keyword evidence="1" id="KW-0472">Membrane</keyword>
<proteinExistence type="predicted"/>
<feature type="transmembrane region" description="Helical" evidence="1">
    <location>
        <begin position="35"/>
        <end position="54"/>
    </location>
</feature>
<keyword evidence="1" id="KW-1133">Transmembrane helix</keyword>
<dbReference type="AlphaFoldDB" id="A0A0F9N5G0"/>
<keyword evidence="1" id="KW-0812">Transmembrane</keyword>
<evidence type="ECO:0000256" key="1">
    <source>
        <dbReference type="SAM" id="Phobius"/>
    </source>
</evidence>
<dbReference type="EMBL" id="LAZR01008757">
    <property type="protein sequence ID" value="KKM76722.1"/>
    <property type="molecule type" value="Genomic_DNA"/>
</dbReference>
<protein>
    <submittedName>
        <fullName evidence="2">Uncharacterized protein</fullName>
    </submittedName>
</protein>
<name>A0A0F9N5G0_9ZZZZ</name>
<gene>
    <name evidence="2" type="ORF">LCGC14_1377220</name>
</gene>